<dbReference type="STRING" id="1313296.SAMN05661091_5728"/>
<keyword evidence="3" id="KW-1185">Reference proteome</keyword>
<evidence type="ECO:0008006" key="4">
    <source>
        <dbReference type="Google" id="ProtNLM"/>
    </source>
</evidence>
<evidence type="ECO:0000313" key="2">
    <source>
        <dbReference type="EMBL" id="SMF92217.1"/>
    </source>
</evidence>
<sequence length="145" mass="16098">MRLNEPVKKVSQNFLVIFASIIIVITILRQFLYPDMAFDLKSIYIIMAFSFIGALAGFILNSSINISEKNMRIRMAIHFIALETILISLGAILGIANSTSSILILALQIAVIYAVVRLLSWNNDKKVADQINEGLKSLKEKGGEL</sequence>
<keyword evidence="1" id="KW-0812">Transmembrane</keyword>
<reference evidence="3" key="1">
    <citation type="submission" date="2017-04" db="EMBL/GenBank/DDBJ databases">
        <authorList>
            <person name="Varghese N."/>
            <person name="Submissions S."/>
        </authorList>
    </citation>
    <scope>NUCLEOTIDE SEQUENCE [LARGE SCALE GENOMIC DNA]</scope>
    <source>
        <strain evidence="3">N3/975</strain>
    </source>
</reference>
<accession>A0A1X7HSK9</accession>
<keyword evidence="1" id="KW-1133">Transmembrane helix</keyword>
<feature type="transmembrane region" description="Helical" evidence="1">
    <location>
        <begin position="76"/>
        <end position="96"/>
    </location>
</feature>
<proteinExistence type="predicted"/>
<dbReference type="Pfam" id="PF11457">
    <property type="entry name" value="DUF3021"/>
    <property type="match status" value="1"/>
</dbReference>
<feature type="transmembrane region" description="Helical" evidence="1">
    <location>
        <begin position="102"/>
        <end position="120"/>
    </location>
</feature>
<dbReference type="RefSeq" id="WP_208916353.1">
    <property type="nucleotide sequence ID" value="NZ_LT840184.1"/>
</dbReference>
<name>A0A1X7HSK9_9BACL</name>
<keyword evidence="1" id="KW-0472">Membrane</keyword>
<dbReference type="AlphaFoldDB" id="A0A1X7HSK9"/>
<dbReference type="InterPro" id="IPR021560">
    <property type="entry name" value="DUF3021"/>
</dbReference>
<dbReference type="EMBL" id="LT840184">
    <property type="protein sequence ID" value="SMF92217.1"/>
    <property type="molecule type" value="Genomic_DNA"/>
</dbReference>
<evidence type="ECO:0000256" key="1">
    <source>
        <dbReference type="SAM" id="Phobius"/>
    </source>
</evidence>
<feature type="transmembrane region" description="Helical" evidence="1">
    <location>
        <begin position="12"/>
        <end position="31"/>
    </location>
</feature>
<dbReference type="Proteomes" id="UP000192940">
    <property type="component" value="Chromosome I"/>
</dbReference>
<gene>
    <name evidence="2" type="ORF">SAMN05661091_5728</name>
</gene>
<protein>
    <recommendedName>
        <fullName evidence="4">DUF3021 domain-containing protein</fullName>
    </recommendedName>
</protein>
<feature type="transmembrane region" description="Helical" evidence="1">
    <location>
        <begin position="43"/>
        <end position="64"/>
    </location>
</feature>
<evidence type="ECO:0000313" key="3">
    <source>
        <dbReference type="Proteomes" id="UP000192940"/>
    </source>
</evidence>
<organism evidence="2 3">
    <name type="scientific">Paenibacillus uliginis N3/975</name>
    <dbReference type="NCBI Taxonomy" id="1313296"/>
    <lineage>
        <taxon>Bacteria</taxon>
        <taxon>Bacillati</taxon>
        <taxon>Bacillota</taxon>
        <taxon>Bacilli</taxon>
        <taxon>Bacillales</taxon>
        <taxon>Paenibacillaceae</taxon>
        <taxon>Paenibacillus</taxon>
    </lineage>
</organism>